<name>A0AAU9K5C1_9CILI</name>
<evidence type="ECO:0000313" key="2">
    <source>
        <dbReference type="Proteomes" id="UP001162131"/>
    </source>
</evidence>
<dbReference type="AlphaFoldDB" id="A0AAU9K5C1"/>
<comment type="caution">
    <text evidence="1">The sequence shown here is derived from an EMBL/GenBank/DDBJ whole genome shotgun (WGS) entry which is preliminary data.</text>
</comment>
<proteinExistence type="predicted"/>
<protein>
    <submittedName>
        <fullName evidence="1">Uncharacterized protein</fullName>
    </submittedName>
</protein>
<dbReference type="Proteomes" id="UP001162131">
    <property type="component" value="Unassembled WGS sequence"/>
</dbReference>
<keyword evidence="2" id="KW-1185">Reference proteome</keyword>
<sequence length="185" mass="21494">MKKESNNSGDYNSRKDCLLTLKKIDNMLLAKWPFFCSTPTPKSFLLKRKYKKNELNYNQNTLPLTSKNPSPIRSRINWSFLNSYDRSQEKIERNVTPKPASFARKLLFVPKSNFSEPKIFKSLDVGCQTFSRQGNYTNDSVIDISFPANSPKLDNEILFPPIRKIVFIKRKIKSSNLDFDKVNDN</sequence>
<gene>
    <name evidence="1" type="ORF">BSTOLATCC_MIC55553</name>
</gene>
<reference evidence="1" key="1">
    <citation type="submission" date="2021-09" db="EMBL/GenBank/DDBJ databases">
        <authorList>
            <consortium name="AG Swart"/>
            <person name="Singh M."/>
            <person name="Singh A."/>
            <person name="Seah K."/>
            <person name="Emmerich C."/>
        </authorList>
    </citation>
    <scope>NUCLEOTIDE SEQUENCE</scope>
    <source>
        <strain evidence="1">ATCC30299</strain>
    </source>
</reference>
<accession>A0AAU9K5C1</accession>
<organism evidence="1 2">
    <name type="scientific">Blepharisma stoltei</name>
    <dbReference type="NCBI Taxonomy" id="1481888"/>
    <lineage>
        <taxon>Eukaryota</taxon>
        <taxon>Sar</taxon>
        <taxon>Alveolata</taxon>
        <taxon>Ciliophora</taxon>
        <taxon>Postciliodesmatophora</taxon>
        <taxon>Heterotrichea</taxon>
        <taxon>Heterotrichida</taxon>
        <taxon>Blepharismidae</taxon>
        <taxon>Blepharisma</taxon>
    </lineage>
</organism>
<evidence type="ECO:0000313" key="1">
    <source>
        <dbReference type="EMBL" id="CAG9332098.1"/>
    </source>
</evidence>
<dbReference type="EMBL" id="CAJZBQ010000054">
    <property type="protein sequence ID" value="CAG9332098.1"/>
    <property type="molecule type" value="Genomic_DNA"/>
</dbReference>